<dbReference type="AlphaFoldDB" id="A0A1X6N567"/>
<feature type="compositionally biased region" description="Low complexity" evidence="1">
    <location>
        <begin position="445"/>
        <end position="460"/>
    </location>
</feature>
<feature type="region of interest" description="Disordered" evidence="1">
    <location>
        <begin position="354"/>
        <end position="373"/>
    </location>
</feature>
<evidence type="ECO:0000256" key="1">
    <source>
        <dbReference type="SAM" id="MobiDB-lite"/>
    </source>
</evidence>
<feature type="compositionally biased region" description="Basic and acidic residues" evidence="1">
    <location>
        <begin position="538"/>
        <end position="562"/>
    </location>
</feature>
<protein>
    <submittedName>
        <fullName evidence="2">Uncharacterized protein</fullName>
    </submittedName>
</protein>
<feature type="compositionally biased region" description="Low complexity" evidence="1">
    <location>
        <begin position="362"/>
        <end position="373"/>
    </location>
</feature>
<feature type="region of interest" description="Disordered" evidence="1">
    <location>
        <begin position="239"/>
        <end position="318"/>
    </location>
</feature>
<dbReference type="GeneID" id="36325644"/>
<feature type="region of interest" description="Disordered" evidence="1">
    <location>
        <begin position="484"/>
        <end position="584"/>
    </location>
</feature>
<feature type="compositionally biased region" description="Pro residues" evidence="1">
    <location>
        <begin position="85"/>
        <end position="96"/>
    </location>
</feature>
<keyword evidence="3" id="KW-1185">Reference proteome</keyword>
<organism evidence="2 3">
    <name type="scientific">Postia placenta MAD-698-R-SB12</name>
    <dbReference type="NCBI Taxonomy" id="670580"/>
    <lineage>
        <taxon>Eukaryota</taxon>
        <taxon>Fungi</taxon>
        <taxon>Dikarya</taxon>
        <taxon>Basidiomycota</taxon>
        <taxon>Agaricomycotina</taxon>
        <taxon>Agaricomycetes</taxon>
        <taxon>Polyporales</taxon>
        <taxon>Adustoporiaceae</taxon>
        <taxon>Rhodonia</taxon>
    </lineage>
</organism>
<feature type="compositionally biased region" description="Polar residues" evidence="1">
    <location>
        <begin position="162"/>
        <end position="172"/>
    </location>
</feature>
<sequence length="584" mass="63261">MKRRARYPSKQETLSIKSKPLDILPNVSEEEEGRPSSFESTTSFRSFTLGPRVFSKDPAERKRDSRRVVLTGAEGLTFEDFFPVPDTPPRPAPAPPLYQTEKPSESPLDEINLRFSGLGIELDFPSPLADVLSLPNRHRQQSPSPSVSSTVTSGSSSSRSSATGKTPVTPLTSDDESRPHLLRAPTCKSHRASIIYAKSMPDINACVSTGAESYDEVDSDVDSDAEWFARDISDVVTLTSPLPPAFPISDSRTRPDSMLPPPHRGRSRDSKPLPTVPRLSTQATTIAIGRPSAQLDPTFPERRKSFLIPSRPPPPPPIAITRCSAATMERETEELLAQLASAALNSGFLGTGLSPPRPGRLSPTCSVPSSPSSAFVVRPLSRARPLPRMSLPADVLDYSDETPYTPGATAELEVELLPEADLEPEPSTPQLWPASPVSASVYSQPSMSAGSPPLSPASSYSFSIEVPGSALAADSVPERVLRSRWSSSTLGSQFERENASASWMARFHLSPSKRGKGKSPAPTPTSPSKRTSKSPLKRSFELERLERRDSRSSRMSDTHSDSGDSTASSGLRRKPIPVEMFIRA</sequence>
<evidence type="ECO:0000313" key="2">
    <source>
        <dbReference type="EMBL" id="OSX63757.1"/>
    </source>
</evidence>
<name>A0A1X6N567_9APHY</name>
<feature type="compositionally biased region" description="Low complexity" evidence="1">
    <location>
        <begin position="141"/>
        <end position="161"/>
    </location>
</feature>
<feature type="region of interest" description="Disordered" evidence="1">
    <location>
        <begin position="419"/>
        <end position="460"/>
    </location>
</feature>
<dbReference type="OrthoDB" id="2692698at2759"/>
<accession>A0A1X6N567</accession>
<gene>
    <name evidence="2" type="ORF">POSPLADRAFT_1055837</name>
</gene>
<feature type="region of interest" description="Disordered" evidence="1">
    <location>
        <begin position="80"/>
        <end position="110"/>
    </location>
</feature>
<dbReference type="Proteomes" id="UP000194127">
    <property type="component" value="Unassembled WGS sequence"/>
</dbReference>
<dbReference type="EMBL" id="KZ110595">
    <property type="protein sequence ID" value="OSX63757.1"/>
    <property type="molecule type" value="Genomic_DNA"/>
</dbReference>
<dbReference type="RefSeq" id="XP_024340551.1">
    <property type="nucleotide sequence ID" value="XM_024480694.1"/>
</dbReference>
<evidence type="ECO:0000313" key="3">
    <source>
        <dbReference type="Proteomes" id="UP000194127"/>
    </source>
</evidence>
<feature type="region of interest" description="Disordered" evidence="1">
    <location>
        <begin position="133"/>
        <end position="185"/>
    </location>
</feature>
<feature type="region of interest" description="Disordered" evidence="1">
    <location>
        <begin position="1"/>
        <end position="43"/>
    </location>
</feature>
<proteinExistence type="predicted"/>
<reference evidence="2 3" key="1">
    <citation type="submission" date="2017-04" db="EMBL/GenBank/DDBJ databases">
        <title>Genome Sequence of the Model Brown-Rot Fungus Postia placenta SB12.</title>
        <authorList>
            <consortium name="DOE Joint Genome Institute"/>
            <person name="Gaskell J."/>
            <person name="Kersten P."/>
            <person name="Larrondo L.F."/>
            <person name="Canessa P."/>
            <person name="Martinez D."/>
            <person name="Hibbett D."/>
            <person name="Schmoll M."/>
            <person name="Kubicek C.P."/>
            <person name="Martinez A.T."/>
            <person name="Yadav J."/>
            <person name="Master E."/>
            <person name="Magnuson J.K."/>
            <person name="James T."/>
            <person name="Yaver D."/>
            <person name="Berka R."/>
            <person name="Labutti K."/>
            <person name="Lipzen A."/>
            <person name="Aerts A."/>
            <person name="Barry K."/>
            <person name="Henrissat B."/>
            <person name="Blanchette R."/>
            <person name="Grigoriev I."/>
            <person name="Cullen D."/>
        </authorList>
    </citation>
    <scope>NUCLEOTIDE SEQUENCE [LARGE SCALE GENOMIC DNA]</scope>
    <source>
        <strain evidence="2 3">MAD-698-R-SB12</strain>
    </source>
</reference>